<dbReference type="EMBL" id="LRFC01000041">
    <property type="protein sequence ID" value="KZE63290.1"/>
    <property type="molecule type" value="Genomic_DNA"/>
</dbReference>
<keyword evidence="2" id="KW-0229">DNA integration</keyword>
<proteinExistence type="inferred from homology"/>
<dbReference type="FunFam" id="3.40.50.1390:FF:000001">
    <property type="entry name" value="DNA recombinase"/>
    <property type="match status" value="1"/>
</dbReference>
<evidence type="ECO:0000259" key="8">
    <source>
        <dbReference type="PROSITE" id="PS51736"/>
    </source>
</evidence>
<dbReference type="Gene3D" id="3.40.50.1390">
    <property type="entry name" value="Resolvase, N-terminal catalytic domain"/>
    <property type="match status" value="1"/>
</dbReference>
<dbReference type="SMART" id="SM00857">
    <property type="entry name" value="Resolvase"/>
    <property type="match status" value="1"/>
</dbReference>
<dbReference type="SUPFAM" id="SSF53041">
    <property type="entry name" value="Resolvase-like"/>
    <property type="match status" value="1"/>
</dbReference>
<dbReference type="GO" id="GO:0003677">
    <property type="term" value="F:DNA binding"/>
    <property type="evidence" value="ECO:0007669"/>
    <property type="project" value="UniProtKB-KW"/>
</dbReference>
<evidence type="ECO:0000256" key="3">
    <source>
        <dbReference type="ARBA" id="ARBA00023125"/>
    </source>
</evidence>
<dbReference type="InterPro" id="IPR006120">
    <property type="entry name" value="Resolvase_HTH_dom"/>
</dbReference>
<dbReference type="Proteomes" id="UP000076567">
    <property type="component" value="Unassembled WGS sequence"/>
</dbReference>
<sequence>MIFGYARVSTEEQNLDMQIDSLLQYGAEKIYQEKMTGTRKDRQQLEELLKVLRKGDKVVVYKLDRISRSTKHLIELSELFNEMSVDFISIHDNIDTSTAMGKFFFRTMASIAELERDIISERTKSGLKAARARGKKGGRPSKKTDKVQMALKMYGSKEYSIKEITEATGLGKTTLYRYLNQIDSK</sequence>
<dbReference type="OrthoDB" id="9797501at2"/>
<evidence type="ECO:0000256" key="1">
    <source>
        <dbReference type="ARBA" id="ARBA00009913"/>
    </source>
</evidence>
<dbReference type="GO" id="GO:0000150">
    <property type="term" value="F:DNA strand exchange activity"/>
    <property type="evidence" value="ECO:0007669"/>
    <property type="project" value="InterPro"/>
</dbReference>
<dbReference type="InterPro" id="IPR050639">
    <property type="entry name" value="SSR_resolvase"/>
</dbReference>
<evidence type="ECO:0000313" key="9">
    <source>
        <dbReference type="EMBL" id="KZE63290.1"/>
    </source>
</evidence>
<feature type="region of interest" description="Disordered" evidence="7">
    <location>
        <begin position="125"/>
        <end position="144"/>
    </location>
</feature>
<gene>
    <name evidence="9" type="ORF">AWM68_15980</name>
</gene>
<evidence type="ECO:0000256" key="6">
    <source>
        <dbReference type="PROSITE-ProRule" id="PRU10137"/>
    </source>
</evidence>
<evidence type="ECO:0000313" key="10">
    <source>
        <dbReference type="Proteomes" id="UP000076567"/>
    </source>
</evidence>
<dbReference type="Pfam" id="PF02796">
    <property type="entry name" value="HTH_7"/>
    <property type="match status" value="1"/>
</dbReference>
<feature type="compositionally biased region" description="Basic residues" evidence="7">
    <location>
        <begin position="130"/>
        <end position="141"/>
    </location>
</feature>
<evidence type="ECO:0000256" key="2">
    <source>
        <dbReference type="ARBA" id="ARBA00022908"/>
    </source>
</evidence>
<dbReference type="CDD" id="cd03768">
    <property type="entry name" value="SR_ResInv"/>
    <property type="match status" value="1"/>
</dbReference>
<dbReference type="GO" id="GO:0015074">
    <property type="term" value="P:DNA integration"/>
    <property type="evidence" value="ECO:0007669"/>
    <property type="project" value="UniProtKB-KW"/>
</dbReference>
<evidence type="ECO:0000256" key="4">
    <source>
        <dbReference type="ARBA" id="ARBA00023172"/>
    </source>
</evidence>
<feature type="active site" description="O-(5'-phospho-DNA)-serine intermediate" evidence="5 6">
    <location>
        <position position="9"/>
    </location>
</feature>
<evidence type="ECO:0000256" key="7">
    <source>
        <dbReference type="SAM" id="MobiDB-lite"/>
    </source>
</evidence>
<reference evidence="10" key="1">
    <citation type="submission" date="2016-01" db="EMBL/GenBank/DDBJ databases">
        <title>Draft genome of Chromobacterium sp. F49.</title>
        <authorList>
            <person name="Hong K.W."/>
        </authorList>
    </citation>
    <scope>NUCLEOTIDE SEQUENCE [LARGE SCALE GENOMIC DNA]</scope>
    <source>
        <strain evidence="10">P7IIIA</strain>
    </source>
</reference>
<dbReference type="PANTHER" id="PTHR30461:SF2">
    <property type="entry name" value="SERINE RECOMBINASE PINE-RELATED"/>
    <property type="match status" value="1"/>
</dbReference>
<evidence type="ECO:0000256" key="5">
    <source>
        <dbReference type="PIRSR" id="PIRSR606118-50"/>
    </source>
</evidence>
<accession>A0A163PBF5</accession>
<dbReference type="InterPro" id="IPR006119">
    <property type="entry name" value="Resolv_N"/>
</dbReference>
<comment type="similarity">
    <text evidence="1">Belongs to the site-specific recombinase resolvase family.</text>
</comment>
<comment type="caution">
    <text evidence="9">The sequence shown here is derived from an EMBL/GenBank/DDBJ whole genome shotgun (WGS) entry which is preliminary data.</text>
</comment>
<name>A0A163PBF5_9BACL</name>
<dbReference type="PROSITE" id="PS00397">
    <property type="entry name" value="RECOMBINASES_1"/>
    <property type="match status" value="1"/>
</dbReference>
<keyword evidence="4" id="KW-0233">DNA recombination</keyword>
<dbReference type="RefSeq" id="WP_066246072.1">
    <property type="nucleotide sequence ID" value="NZ_LRFC01000041.1"/>
</dbReference>
<feature type="domain" description="Resolvase/invertase-type recombinase catalytic" evidence="8">
    <location>
        <begin position="1"/>
        <end position="134"/>
    </location>
</feature>
<dbReference type="InterPro" id="IPR006118">
    <property type="entry name" value="Recombinase_CS"/>
</dbReference>
<keyword evidence="3" id="KW-0238">DNA-binding</keyword>
<keyword evidence="10" id="KW-1185">Reference proteome</keyword>
<dbReference type="PROSITE" id="PS00398">
    <property type="entry name" value="RECOMBINASES_2"/>
    <property type="match status" value="1"/>
</dbReference>
<dbReference type="AlphaFoldDB" id="A0A163PBF5"/>
<dbReference type="PROSITE" id="PS51736">
    <property type="entry name" value="RECOMBINASES_3"/>
    <property type="match status" value="1"/>
</dbReference>
<organism evidence="9 10">
    <name type="scientific">Fictibacillus phosphorivorans</name>
    <dbReference type="NCBI Taxonomy" id="1221500"/>
    <lineage>
        <taxon>Bacteria</taxon>
        <taxon>Bacillati</taxon>
        <taxon>Bacillota</taxon>
        <taxon>Bacilli</taxon>
        <taxon>Bacillales</taxon>
        <taxon>Fictibacillaceae</taxon>
        <taxon>Fictibacillus</taxon>
    </lineage>
</organism>
<protein>
    <submittedName>
        <fullName evidence="9">Resolvase</fullName>
    </submittedName>
</protein>
<dbReference type="InterPro" id="IPR036162">
    <property type="entry name" value="Resolvase-like_N_sf"/>
</dbReference>
<dbReference type="Pfam" id="PF00239">
    <property type="entry name" value="Resolvase"/>
    <property type="match status" value="1"/>
</dbReference>
<dbReference type="PANTHER" id="PTHR30461">
    <property type="entry name" value="DNA-INVERTASE FROM LAMBDOID PROPHAGE"/>
    <property type="match status" value="1"/>
</dbReference>